<evidence type="ECO:0000313" key="19">
    <source>
        <dbReference type="EMBL" id="PWA55314.1"/>
    </source>
</evidence>
<dbReference type="PROSITE" id="PS00108">
    <property type="entry name" value="PROTEIN_KINASE_ST"/>
    <property type="match status" value="1"/>
</dbReference>
<protein>
    <recommendedName>
        <fullName evidence="2">non-specific serine/threonine protein kinase</fullName>
        <ecNumber evidence="2">2.7.11.1</ecNumber>
    </recommendedName>
</protein>
<dbReference type="PANTHER" id="PTHR45974:SF287">
    <property type="entry name" value="CONCANAVALIN A-LIKE LECTIN_GLUCANASE DOMAIN-CONTAINING PROTEIN-RELATED"/>
    <property type="match status" value="1"/>
</dbReference>
<dbReference type="Pfam" id="PF07714">
    <property type="entry name" value="PK_Tyr_Ser-Thr"/>
    <property type="match status" value="1"/>
</dbReference>
<evidence type="ECO:0000256" key="7">
    <source>
        <dbReference type="ARBA" id="ARBA00022729"/>
    </source>
</evidence>
<evidence type="ECO:0000256" key="6">
    <source>
        <dbReference type="ARBA" id="ARBA00022692"/>
    </source>
</evidence>
<evidence type="ECO:0000256" key="13">
    <source>
        <dbReference type="ARBA" id="ARBA00023136"/>
    </source>
</evidence>
<dbReference type="InterPro" id="IPR000719">
    <property type="entry name" value="Prot_kinase_dom"/>
</dbReference>
<accession>A0A2U1M274</accession>
<keyword evidence="14" id="KW-0675">Receptor</keyword>
<dbReference type="InterPro" id="IPR008271">
    <property type="entry name" value="Ser/Thr_kinase_AS"/>
</dbReference>
<evidence type="ECO:0000256" key="17">
    <source>
        <dbReference type="SAM" id="Phobius"/>
    </source>
</evidence>
<evidence type="ECO:0000256" key="2">
    <source>
        <dbReference type="ARBA" id="ARBA00012513"/>
    </source>
</evidence>
<dbReference type="Pfam" id="PF00560">
    <property type="entry name" value="LRR_1"/>
    <property type="match status" value="3"/>
</dbReference>
<dbReference type="InterPro" id="IPR001245">
    <property type="entry name" value="Ser-Thr/Tyr_kinase_cat_dom"/>
</dbReference>
<keyword evidence="10 19" id="KW-0418">Kinase</keyword>
<sequence length="1040" mass="113093">MALQTAWPNTTLNWKGSDPCDGTWLGIGCTNSRVTSLVLSSMGLTGALPGDIGEFTELQILDLSYNTGLTGTLTPAIGNLNKLTNLVIVGCGFTGPIPSTIGNLERLLYIIQIAAWPNTTLNWKGSDPCDGTWLGIGCTNSRVTSLILSSMGLTGGLPGDIGEFTELQILDLSYNTGLTGTLTPAIGNLNKLTNLVIVGCGFTGPIPSTIGNLERLLYMSLNSNGFTGPIPATFGNLKNIYWLDLSANKLTGSLPVSDGLTPGLDLLTNIKHFHFGDNQLSGDIPPSLFNLNMTRILHLLFDHNQFSGSIPSTVGFLQSLEIIRFDVNHLSGPVPSNINNLTSLKEMFLSNNRLTGPIPNLTGMNVLSYLDLSNNSFDQSYIPSWFSTLGSLTTLKMHYTNLVGELPAALFSFPQLQNVDLSNNRINGSLDISSNPSKQLELVDLRTNLIEDFVQRDQYTFDLILVGNTICTGSGVRTDKFCSLAPVNTSTLYSTKYNNCVPSSCDLGLFPSQSCQCAYPFIGLILFKAPSFSTLENTTIYDSLHDNLTAYYQKVKLPVDSVLLNNPNRNLDDYLVIKLYIFPSGEPSFNRTGIIGVSFALSSQGFSSPKGFNTYTFIAENYLNFLTEISGPGDTKTHSSSTGIIVGSAIGGCVLVGLLIVAGIYALRQKGRAERATQQKQPFASWDSEGGSGGVPKLKGARSFTFEELSKCTSNFSEINNIGRGGYGMVYKGTLPNGQLIAIKRAQQGSTQGGFEFKTEIELLSRVHHKNVVGLIGFCFEQGEQMLVYEFIVNGTLKDTLSGRSGIKLDWIRRLKIAVGAARGLQYLHDLADPPIIHRDIKTNNILLDQRLVAKVADFGLSKPMTDANRAHITTQVKGTLGYMDPEYYMTQQLTEKSDVYSFGVVMLELITARNPIENGRYIVREVKQAMNKNMELYDLHEILDPIIGLSSQLKGLERFVDLSLRCVEETGRLRPAMSEVVKELESIMALVGLNPGTGSSSSASAATYEGTGKDFSHPYSNDSLFAYSGGFLPPKLHPK</sequence>
<evidence type="ECO:0000256" key="10">
    <source>
        <dbReference type="ARBA" id="ARBA00022777"/>
    </source>
</evidence>
<dbReference type="FunFam" id="3.80.10.10:FF:000542">
    <property type="entry name" value="Leucine-rich repeat protein kinase family protein"/>
    <property type="match status" value="1"/>
</dbReference>
<keyword evidence="8" id="KW-0677">Repeat</keyword>
<keyword evidence="4" id="KW-0433">Leucine-rich repeat</keyword>
<keyword evidence="3" id="KW-0723">Serine/threonine-protein kinase</keyword>
<evidence type="ECO:0000256" key="14">
    <source>
        <dbReference type="ARBA" id="ARBA00023170"/>
    </source>
</evidence>
<dbReference type="SMART" id="SM00220">
    <property type="entry name" value="S_TKc"/>
    <property type="match status" value="1"/>
</dbReference>
<keyword evidence="5" id="KW-0808">Transferase</keyword>
<feature type="transmembrane region" description="Helical" evidence="17">
    <location>
        <begin position="644"/>
        <end position="667"/>
    </location>
</feature>
<dbReference type="CDD" id="cd14066">
    <property type="entry name" value="STKc_IRAK"/>
    <property type="match status" value="1"/>
</dbReference>
<comment type="caution">
    <text evidence="19">The sequence shown here is derived from an EMBL/GenBank/DDBJ whole genome shotgun (WGS) entry which is preliminary data.</text>
</comment>
<dbReference type="InterPro" id="IPR001611">
    <property type="entry name" value="Leu-rich_rpt"/>
</dbReference>
<dbReference type="Proteomes" id="UP000245207">
    <property type="component" value="Unassembled WGS sequence"/>
</dbReference>
<dbReference type="FunFam" id="3.80.10.10:FF:000363">
    <property type="entry name" value="Leucine-rich repeat family protein"/>
    <property type="match status" value="1"/>
</dbReference>
<dbReference type="STRING" id="35608.A0A2U1M274"/>
<evidence type="ECO:0000256" key="5">
    <source>
        <dbReference type="ARBA" id="ARBA00022679"/>
    </source>
</evidence>
<dbReference type="AlphaFoldDB" id="A0A2U1M274"/>
<evidence type="ECO:0000256" key="11">
    <source>
        <dbReference type="ARBA" id="ARBA00022840"/>
    </source>
</evidence>
<dbReference type="GO" id="GO:0016020">
    <property type="term" value="C:membrane"/>
    <property type="evidence" value="ECO:0007669"/>
    <property type="project" value="UniProtKB-SubCell"/>
</dbReference>
<dbReference type="Gene3D" id="1.10.510.10">
    <property type="entry name" value="Transferase(Phosphotransferase) domain 1"/>
    <property type="match status" value="1"/>
</dbReference>
<keyword evidence="9 16" id="KW-0547">Nucleotide-binding</keyword>
<proteinExistence type="predicted"/>
<keyword evidence="6 17" id="KW-0812">Transmembrane</keyword>
<evidence type="ECO:0000256" key="1">
    <source>
        <dbReference type="ARBA" id="ARBA00004479"/>
    </source>
</evidence>
<keyword evidence="12 17" id="KW-1133">Transmembrane helix</keyword>
<dbReference type="EMBL" id="PKPP01006789">
    <property type="protein sequence ID" value="PWA55314.1"/>
    <property type="molecule type" value="Genomic_DNA"/>
</dbReference>
<dbReference type="PROSITE" id="PS50011">
    <property type="entry name" value="PROTEIN_KINASE_DOM"/>
    <property type="match status" value="1"/>
</dbReference>
<name>A0A2U1M274_ARTAN</name>
<dbReference type="FunFam" id="3.30.200.20:FF:000328">
    <property type="entry name" value="Leucine-rich repeat protein kinase family protein"/>
    <property type="match status" value="1"/>
</dbReference>
<dbReference type="GO" id="GO:0004674">
    <property type="term" value="F:protein serine/threonine kinase activity"/>
    <property type="evidence" value="ECO:0007669"/>
    <property type="project" value="UniProtKB-KW"/>
</dbReference>
<evidence type="ECO:0000259" key="18">
    <source>
        <dbReference type="PROSITE" id="PS50011"/>
    </source>
</evidence>
<dbReference type="SUPFAM" id="SSF56112">
    <property type="entry name" value="Protein kinase-like (PK-like)"/>
    <property type="match status" value="1"/>
</dbReference>
<keyword evidence="13 17" id="KW-0472">Membrane</keyword>
<reference evidence="19 20" key="1">
    <citation type="journal article" date="2018" name="Mol. Plant">
        <title>The genome of Artemisia annua provides insight into the evolution of Asteraceae family and artemisinin biosynthesis.</title>
        <authorList>
            <person name="Shen Q."/>
            <person name="Zhang L."/>
            <person name="Liao Z."/>
            <person name="Wang S."/>
            <person name="Yan T."/>
            <person name="Shi P."/>
            <person name="Liu M."/>
            <person name="Fu X."/>
            <person name="Pan Q."/>
            <person name="Wang Y."/>
            <person name="Lv Z."/>
            <person name="Lu X."/>
            <person name="Zhang F."/>
            <person name="Jiang W."/>
            <person name="Ma Y."/>
            <person name="Chen M."/>
            <person name="Hao X."/>
            <person name="Li L."/>
            <person name="Tang Y."/>
            <person name="Lv G."/>
            <person name="Zhou Y."/>
            <person name="Sun X."/>
            <person name="Brodelius P.E."/>
            <person name="Rose J.K.C."/>
            <person name="Tang K."/>
        </authorList>
    </citation>
    <scope>NUCLEOTIDE SEQUENCE [LARGE SCALE GENOMIC DNA]</scope>
    <source>
        <strain evidence="20">cv. Huhao1</strain>
        <tissue evidence="19">Leaf</tissue>
    </source>
</reference>
<evidence type="ECO:0000313" key="20">
    <source>
        <dbReference type="Proteomes" id="UP000245207"/>
    </source>
</evidence>
<evidence type="ECO:0000256" key="12">
    <source>
        <dbReference type="ARBA" id="ARBA00022989"/>
    </source>
</evidence>
<organism evidence="19 20">
    <name type="scientific">Artemisia annua</name>
    <name type="common">Sweet wormwood</name>
    <dbReference type="NCBI Taxonomy" id="35608"/>
    <lineage>
        <taxon>Eukaryota</taxon>
        <taxon>Viridiplantae</taxon>
        <taxon>Streptophyta</taxon>
        <taxon>Embryophyta</taxon>
        <taxon>Tracheophyta</taxon>
        <taxon>Spermatophyta</taxon>
        <taxon>Magnoliopsida</taxon>
        <taxon>eudicotyledons</taxon>
        <taxon>Gunneridae</taxon>
        <taxon>Pentapetalae</taxon>
        <taxon>asterids</taxon>
        <taxon>campanulids</taxon>
        <taxon>Asterales</taxon>
        <taxon>Asteraceae</taxon>
        <taxon>Asteroideae</taxon>
        <taxon>Anthemideae</taxon>
        <taxon>Artemisiinae</taxon>
        <taxon>Artemisia</taxon>
    </lineage>
</organism>
<dbReference type="OrthoDB" id="2015206at2759"/>
<evidence type="ECO:0000256" key="9">
    <source>
        <dbReference type="ARBA" id="ARBA00022741"/>
    </source>
</evidence>
<evidence type="ECO:0000256" key="8">
    <source>
        <dbReference type="ARBA" id="ARBA00022737"/>
    </source>
</evidence>
<dbReference type="FunFam" id="1.10.510.10:FF:000453">
    <property type="entry name" value="LRR receptor-like serine/threonine-protein kinase HSL2"/>
    <property type="match status" value="1"/>
</dbReference>
<dbReference type="Gene3D" id="3.30.200.20">
    <property type="entry name" value="Phosphorylase Kinase, domain 1"/>
    <property type="match status" value="1"/>
</dbReference>
<keyword evidence="11 16" id="KW-0067">ATP-binding</keyword>
<evidence type="ECO:0000256" key="3">
    <source>
        <dbReference type="ARBA" id="ARBA00022527"/>
    </source>
</evidence>
<dbReference type="EC" id="2.7.11.1" evidence="2"/>
<dbReference type="GO" id="GO:0005524">
    <property type="term" value="F:ATP binding"/>
    <property type="evidence" value="ECO:0007669"/>
    <property type="project" value="UniProtKB-UniRule"/>
</dbReference>
<keyword evidence="20" id="KW-1185">Reference proteome</keyword>
<dbReference type="InterPro" id="IPR011009">
    <property type="entry name" value="Kinase-like_dom_sf"/>
</dbReference>
<dbReference type="PROSITE" id="PS00107">
    <property type="entry name" value="PROTEIN_KINASE_ATP"/>
    <property type="match status" value="1"/>
</dbReference>
<gene>
    <name evidence="19" type="ORF">CTI12_AA429520</name>
</gene>
<feature type="domain" description="Protein kinase" evidence="18">
    <location>
        <begin position="716"/>
        <end position="989"/>
    </location>
</feature>
<evidence type="ECO:0000256" key="15">
    <source>
        <dbReference type="ARBA" id="ARBA00023180"/>
    </source>
</evidence>
<keyword evidence="7" id="KW-0732">Signal</keyword>
<dbReference type="InterPro" id="IPR017441">
    <property type="entry name" value="Protein_kinase_ATP_BS"/>
</dbReference>
<comment type="subcellular location">
    <subcellularLocation>
        <location evidence="1">Membrane</location>
        <topology evidence="1">Single-pass type I membrane protein</topology>
    </subcellularLocation>
</comment>
<dbReference type="InterPro" id="IPR032675">
    <property type="entry name" value="LRR_dom_sf"/>
</dbReference>
<dbReference type="PANTHER" id="PTHR45974">
    <property type="entry name" value="RECEPTOR-LIKE PROTEIN 55"/>
    <property type="match status" value="1"/>
</dbReference>
<keyword evidence="15" id="KW-0325">Glycoprotein</keyword>
<evidence type="ECO:0000256" key="4">
    <source>
        <dbReference type="ARBA" id="ARBA00022614"/>
    </source>
</evidence>
<dbReference type="Gene3D" id="3.80.10.10">
    <property type="entry name" value="Ribonuclease Inhibitor"/>
    <property type="match status" value="4"/>
</dbReference>
<feature type="binding site" evidence="16">
    <location>
        <position position="744"/>
    </location>
    <ligand>
        <name>ATP</name>
        <dbReference type="ChEBI" id="CHEBI:30616"/>
    </ligand>
</feature>
<dbReference type="SUPFAM" id="SSF52047">
    <property type="entry name" value="RNI-like"/>
    <property type="match status" value="1"/>
</dbReference>
<evidence type="ECO:0000256" key="16">
    <source>
        <dbReference type="PROSITE-ProRule" id="PRU10141"/>
    </source>
</evidence>